<evidence type="ECO:0000256" key="2">
    <source>
        <dbReference type="ARBA" id="ARBA00022630"/>
    </source>
</evidence>
<comment type="similarity">
    <text evidence="1 7">Belongs to the class-II pyridine nucleotide-disulfide oxidoreductase family.</text>
</comment>
<dbReference type="AlphaFoldDB" id="A0A7W0HJT1"/>
<dbReference type="PRINTS" id="PR00469">
    <property type="entry name" value="PNDRDTASEII"/>
</dbReference>
<evidence type="ECO:0000256" key="3">
    <source>
        <dbReference type="ARBA" id="ARBA00022827"/>
    </source>
</evidence>
<comment type="cofactor">
    <cofactor evidence="8">
        <name>FAD</name>
        <dbReference type="ChEBI" id="CHEBI:57692"/>
    </cofactor>
    <text evidence="8">Binds 1 FAD per subunit.</text>
</comment>
<keyword evidence="2 7" id="KW-0285">Flavoprotein</keyword>
<dbReference type="Proteomes" id="UP000525298">
    <property type="component" value="Unassembled WGS sequence"/>
</dbReference>
<comment type="caution">
    <text evidence="10">The sequence shown here is derived from an EMBL/GenBank/DDBJ whole genome shotgun (WGS) entry which is preliminary data.</text>
</comment>
<keyword evidence="4 7" id="KW-0560">Oxidoreductase</keyword>
<accession>A0A7W0HJT1</accession>
<proteinExistence type="inferred from homology"/>
<dbReference type="InterPro" id="IPR005982">
    <property type="entry name" value="Thioredox_Rdtase"/>
</dbReference>
<keyword evidence="3 7" id="KW-0274">FAD</keyword>
<organism evidence="10 11">
    <name type="scientific">Desulfosalsimonas propionicica</name>
    <dbReference type="NCBI Taxonomy" id="332175"/>
    <lineage>
        <taxon>Bacteria</taxon>
        <taxon>Pseudomonadati</taxon>
        <taxon>Thermodesulfobacteriota</taxon>
        <taxon>Desulfobacteria</taxon>
        <taxon>Desulfobacterales</taxon>
        <taxon>Desulfosalsimonadaceae</taxon>
        <taxon>Desulfosalsimonas</taxon>
    </lineage>
</organism>
<evidence type="ECO:0000256" key="7">
    <source>
        <dbReference type="RuleBase" id="RU003880"/>
    </source>
</evidence>
<comment type="catalytic activity">
    <reaction evidence="7">
        <text>[thioredoxin]-dithiol + NADP(+) = [thioredoxin]-disulfide + NADPH + H(+)</text>
        <dbReference type="Rhea" id="RHEA:20345"/>
        <dbReference type="Rhea" id="RHEA-COMP:10698"/>
        <dbReference type="Rhea" id="RHEA-COMP:10700"/>
        <dbReference type="ChEBI" id="CHEBI:15378"/>
        <dbReference type="ChEBI" id="CHEBI:29950"/>
        <dbReference type="ChEBI" id="CHEBI:50058"/>
        <dbReference type="ChEBI" id="CHEBI:57783"/>
        <dbReference type="ChEBI" id="CHEBI:58349"/>
        <dbReference type="EC" id="1.8.1.9"/>
    </reaction>
</comment>
<sequence length="320" mass="34197">MSDNEIYDLVIIGGGPGGLSAAIYAMRGALKTVLVEKGAPGGQINLSDEVENYPGFTRISGAELAMQFAEHAASYGLEQVSDEVTAVEPGLDFHTVRLAGGRQISTHAVVLATGGSPRQLGVPGENTLYGKGVSYCAVCDGFFFRDKNVAVVGGGDSACEEGLYLAKLAKQVYIIHRRDALRASMILQKRVEDDCNMEVLWNSVVSEIQADESGVNNLRLKDTQTGEQRDLPIDGVFIFIGFVPNNELVPAGVKLNPEGFVVTDEQCATSIAGIYAIGDLREKYARQIVLSCADGCMAALAAAHYVENRKAKAKEEACEI</sequence>
<dbReference type="PANTHER" id="PTHR48105">
    <property type="entry name" value="THIOREDOXIN REDUCTASE 1-RELATED-RELATED"/>
    <property type="match status" value="1"/>
</dbReference>
<keyword evidence="11" id="KW-1185">Reference proteome</keyword>
<dbReference type="Pfam" id="PF07992">
    <property type="entry name" value="Pyr_redox_2"/>
    <property type="match status" value="1"/>
</dbReference>
<feature type="domain" description="FAD/NAD(P)-binding" evidence="9">
    <location>
        <begin position="7"/>
        <end position="285"/>
    </location>
</feature>
<dbReference type="GO" id="GO:0019430">
    <property type="term" value="P:removal of superoxide radicals"/>
    <property type="evidence" value="ECO:0007669"/>
    <property type="project" value="UniProtKB-UniRule"/>
</dbReference>
<dbReference type="InterPro" id="IPR023753">
    <property type="entry name" value="FAD/NAD-binding_dom"/>
</dbReference>
<dbReference type="RefSeq" id="WP_181550196.1">
    <property type="nucleotide sequence ID" value="NZ_JACDUS010000002.1"/>
</dbReference>
<keyword evidence="8" id="KW-0521">NADP</keyword>
<dbReference type="EC" id="1.8.1.9" evidence="7"/>
<evidence type="ECO:0000256" key="4">
    <source>
        <dbReference type="ARBA" id="ARBA00023002"/>
    </source>
</evidence>
<evidence type="ECO:0000313" key="10">
    <source>
        <dbReference type="EMBL" id="MBA2880520.1"/>
    </source>
</evidence>
<dbReference type="InterPro" id="IPR008255">
    <property type="entry name" value="Pyr_nucl-diS_OxRdtase_2_AS"/>
</dbReference>
<dbReference type="InterPro" id="IPR036188">
    <property type="entry name" value="FAD/NAD-bd_sf"/>
</dbReference>
<name>A0A7W0HJT1_9BACT</name>
<protein>
    <recommendedName>
        <fullName evidence="7">Thioredoxin reductase</fullName>
        <ecNumber evidence="7">1.8.1.9</ecNumber>
    </recommendedName>
</protein>
<dbReference type="PROSITE" id="PS00573">
    <property type="entry name" value="PYRIDINE_REDOX_2"/>
    <property type="match status" value="1"/>
</dbReference>
<dbReference type="GO" id="GO:0005737">
    <property type="term" value="C:cytoplasm"/>
    <property type="evidence" value="ECO:0007669"/>
    <property type="project" value="InterPro"/>
</dbReference>
<dbReference type="GO" id="GO:0004791">
    <property type="term" value="F:thioredoxin-disulfide reductase (NADPH) activity"/>
    <property type="evidence" value="ECO:0007669"/>
    <property type="project" value="UniProtKB-UniRule"/>
</dbReference>
<dbReference type="EMBL" id="JACDUS010000002">
    <property type="protein sequence ID" value="MBA2880520.1"/>
    <property type="molecule type" value="Genomic_DNA"/>
</dbReference>
<evidence type="ECO:0000256" key="5">
    <source>
        <dbReference type="ARBA" id="ARBA00023157"/>
    </source>
</evidence>
<keyword evidence="5" id="KW-1015">Disulfide bond</keyword>
<comment type="subunit">
    <text evidence="7">Homodimer.</text>
</comment>
<dbReference type="Gene3D" id="3.50.50.60">
    <property type="entry name" value="FAD/NAD(P)-binding domain"/>
    <property type="match status" value="2"/>
</dbReference>
<gene>
    <name evidence="10" type="ORF">HNR65_000838</name>
</gene>
<evidence type="ECO:0000313" key="11">
    <source>
        <dbReference type="Proteomes" id="UP000525298"/>
    </source>
</evidence>
<evidence type="ECO:0000256" key="8">
    <source>
        <dbReference type="RuleBase" id="RU003881"/>
    </source>
</evidence>
<evidence type="ECO:0000259" key="9">
    <source>
        <dbReference type="Pfam" id="PF07992"/>
    </source>
</evidence>
<dbReference type="PRINTS" id="PR00368">
    <property type="entry name" value="FADPNR"/>
</dbReference>
<dbReference type="SUPFAM" id="SSF51905">
    <property type="entry name" value="FAD/NAD(P)-binding domain"/>
    <property type="match status" value="1"/>
</dbReference>
<evidence type="ECO:0000256" key="6">
    <source>
        <dbReference type="ARBA" id="ARBA00023284"/>
    </source>
</evidence>
<dbReference type="InterPro" id="IPR050097">
    <property type="entry name" value="Ferredoxin-NADP_redctase_2"/>
</dbReference>
<keyword evidence="6 7" id="KW-0676">Redox-active center</keyword>
<dbReference type="NCBIfam" id="TIGR01292">
    <property type="entry name" value="TRX_reduct"/>
    <property type="match status" value="1"/>
</dbReference>
<reference evidence="10 11" key="1">
    <citation type="submission" date="2020-07" db="EMBL/GenBank/DDBJ databases">
        <title>Genomic Encyclopedia of Type Strains, Phase IV (KMG-IV): sequencing the most valuable type-strain genomes for metagenomic binning, comparative biology and taxonomic classification.</title>
        <authorList>
            <person name="Goeker M."/>
        </authorList>
    </citation>
    <scope>NUCLEOTIDE SEQUENCE [LARGE SCALE GENOMIC DNA]</scope>
    <source>
        <strain evidence="10 11">DSM 17721</strain>
    </source>
</reference>
<evidence type="ECO:0000256" key="1">
    <source>
        <dbReference type="ARBA" id="ARBA00009333"/>
    </source>
</evidence>